<comment type="caution">
    <text evidence="3">The sequence shown here is derived from an EMBL/GenBank/DDBJ whole genome shotgun (WGS) entry which is preliminary data.</text>
</comment>
<feature type="transmembrane region" description="Helical" evidence="2">
    <location>
        <begin position="92"/>
        <end position="114"/>
    </location>
</feature>
<dbReference type="PANTHER" id="PTHR36804">
    <property type="entry name" value="OSJNBA0013K16.11 PROTEIN"/>
    <property type="match status" value="1"/>
</dbReference>
<feature type="compositionally biased region" description="Basic residues" evidence="1">
    <location>
        <begin position="184"/>
        <end position="197"/>
    </location>
</feature>
<evidence type="ECO:0000256" key="1">
    <source>
        <dbReference type="SAM" id="MobiDB-lite"/>
    </source>
</evidence>
<proteinExistence type="predicted"/>
<keyword evidence="4" id="KW-1185">Reference proteome</keyword>
<evidence type="ECO:0000313" key="4">
    <source>
        <dbReference type="Proteomes" id="UP001140206"/>
    </source>
</evidence>
<dbReference type="AlphaFoldDB" id="A0AAV8CZ37"/>
<evidence type="ECO:0000256" key="2">
    <source>
        <dbReference type="SAM" id="Phobius"/>
    </source>
</evidence>
<dbReference type="PANTHER" id="PTHR36804:SF1">
    <property type="entry name" value="OS04G0585600 PROTEIN"/>
    <property type="match status" value="1"/>
</dbReference>
<dbReference type="Proteomes" id="UP001140206">
    <property type="component" value="Chromosome 4"/>
</dbReference>
<feature type="compositionally biased region" description="Basic and acidic residues" evidence="1">
    <location>
        <begin position="203"/>
        <end position="213"/>
    </location>
</feature>
<keyword evidence="2" id="KW-0472">Membrane</keyword>
<sequence>MILSVPANILPLHLRPSIAPPLCLSSKARSISRRVRGKIVCKAELIHDAPFALALGASVLSSLVLPTEPGGSHEEGKDDDGDGAMDSTDTRLAVMAIISIIPYFNWLGWVFAWMDTGKQRYLVYSIVYLAPYLRTNFSLSPEESWLPIASILICILHVQLETSIKNGDVEGFKFPFIKSKGKSQRASMKKHGKRNRKLPPSNEAREKLHDWGVKLNPRDEMPWLDETVEDDKFS</sequence>
<dbReference type="EMBL" id="JAMFTS010000004">
    <property type="protein sequence ID" value="KAJ4759482.1"/>
    <property type="molecule type" value="Genomic_DNA"/>
</dbReference>
<evidence type="ECO:0000313" key="3">
    <source>
        <dbReference type="EMBL" id="KAJ4759482.1"/>
    </source>
</evidence>
<keyword evidence="2" id="KW-0812">Transmembrane</keyword>
<protein>
    <submittedName>
        <fullName evidence="3">Zinc finger matrin-type protein</fullName>
    </submittedName>
</protein>
<keyword evidence="2" id="KW-1133">Transmembrane helix</keyword>
<accession>A0AAV8CZ37</accession>
<organism evidence="3 4">
    <name type="scientific">Rhynchospora pubera</name>
    <dbReference type="NCBI Taxonomy" id="906938"/>
    <lineage>
        <taxon>Eukaryota</taxon>
        <taxon>Viridiplantae</taxon>
        <taxon>Streptophyta</taxon>
        <taxon>Embryophyta</taxon>
        <taxon>Tracheophyta</taxon>
        <taxon>Spermatophyta</taxon>
        <taxon>Magnoliopsida</taxon>
        <taxon>Liliopsida</taxon>
        <taxon>Poales</taxon>
        <taxon>Cyperaceae</taxon>
        <taxon>Cyperoideae</taxon>
        <taxon>Rhynchosporeae</taxon>
        <taxon>Rhynchospora</taxon>
    </lineage>
</organism>
<gene>
    <name evidence="3" type="ORF">LUZ62_069857</name>
</gene>
<reference evidence="3" key="1">
    <citation type="submission" date="2022-08" db="EMBL/GenBank/DDBJ databases">
        <authorList>
            <person name="Marques A."/>
        </authorList>
    </citation>
    <scope>NUCLEOTIDE SEQUENCE</scope>
    <source>
        <strain evidence="3">RhyPub2mFocal</strain>
        <tissue evidence="3">Leaves</tissue>
    </source>
</reference>
<feature type="region of interest" description="Disordered" evidence="1">
    <location>
        <begin position="184"/>
        <end position="213"/>
    </location>
</feature>
<name>A0AAV8CZ37_9POAL</name>